<proteinExistence type="predicted"/>
<protein>
    <submittedName>
        <fullName evidence="1">Uncharacterized protein</fullName>
    </submittedName>
</protein>
<accession>A0A502I5R3</accession>
<dbReference type="RefSeq" id="WP_140664118.1">
    <property type="nucleotide sequence ID" value="NZ_RCZE01000001.1"/>
</dbReference>
<comment type="caution">
    <text evidence="1">The sequence shown here is derived from an EMBL/GenBank/DDBJ whole genome shotgun (WGS) entry which is preliminary data.</text>
</comment>
<evidence type="ECO:0000313" key="2">
    <source>
        <dbReference type="Proteomes" id="UP000317933"/>
    </source>
</evidence>
<dbReference type="AlphaFoldDB" id="A0A502I5R3"/>
<dbReference type="EMBL" id="RCZE01000001">
    <property type="protein sequence ID" value="TPG81433.1"/>
    <property type="molecule type" value="Genomic_DNA"/>
</dbReference>
<sequence length="287" mass="32598">MFGFLLQRHHFVYLKNYLDFLVLLPPVLDLMKNASATWRQQGHTLVTPPDVNKLKVLSSFSAGYLNRLTSEIQKLDRQCDSVISDVNIFFEELRAAIKDAPGSGIRMSVNSLDHRKFTLFVSDKFIALPPTNVDGLLHELALRLIYLGSDVGEVKSQMRELNLDIHTIFFNFIDTLALDMCLCHRGQTKLDHYNFRGGVFLPGMKQITPKAQLVELEKIYRKASSAINNMNDFLFGLRYFADSAGRELIARNRKMNLGGLVLKLSGISLFVAEIDVLSEQIKIWSKT</sequence>
<dbReference type="Proteomes" id="UP000317933">
    <property type="component" value="Unassembled WGS sequence"/>
</dbReference>
<gene>
    <name evidence="1" type="ORF">EAH78_00590</name>
</gene>
<organism evidence="1 2">
    <name type="scientific">Pseudomonas arsenicoxydans</name>
    <dbReference type="NCBI Taxonomy" id="702115"/>
    <lineage>
        <taxon>Bacteria</taxon>
        <taxon>Pseudomonadati</taxon>
        <taxon>Pseudomonadota</taxon>
        <taxon>Gammaproteobacteria</taxon>
        <taxon>Pseudomonadales</taxon>
        <taxon>Pseudomonadaceae</taxon>
        <taxon>Pseudomonas</taxon>
    </lineage>
</organism>
<name>A0A502I5R3_9PSED</name>
<evidence type="ECO:0000313" key="1">
    <source>
        <dbReference type="EMBL" id="TPG81433.1"/>
    </source>
</evidence>
<reference evidence="1 2" key="1">
    <citation type="journal article" date="2019" name="Environ. Microbiol.">
        <title>Species interactions and distinct microbial communities in high Arctic permafrost affected cryosols are associated with the CH4 and CO2 gas fluxes.</title>
        <authorList>
            <person name="Altshuler I."/>
            <person name="Hamel J."/>
            <person name="Turney S."/>
            <person name="Magnuson E."/>
            <person name="Levesque R."/>
            <person name="Greer C."/>
            <person name="Whyte L.G."/>
        </authorList>
    </citation>
    <scope>NUCLEOTIDE SEQUENCE [LARGE SCALE GENOMIC DNA]</scope>
    <source>
        <strain evidence="1 2">E3</strain>
    </source>
</reference>